<dbReference type="NCBIfam" id="TIGR04056">
    <property type="entry name" value="OMP_RagA_SusC"/>
    <property type="match status" value="1"/>
</dbReference>
<gene>
    <name evidence="13" type="ordered locus">Runsl_3566</name>
</gene>
<keyword evidence="3 8" id="KW-1134">Transmembrane beta strand</keyword>
<dbReference type="InterPro" id="IPR000531">
    <property type="entry name" value="Beta-barrel_TonB"/>
</dbReference>
<evidence type="ECO:0000256" key="6">
    <source>
        <dbReference type="ARBA" id="ARBA00023136"/>
    </source>
</evidence>
<dbReference type="InterPro" id="IPR039426">
    <property type="entry name" value="TonB-dep_rcpt-like"/>
</dbReference>
<sequence length="1038" mass="113270">MRRFSTLCSVWVVAAVLSTSMVMAYTPPTKGSGGKTIATVNADKTVSGKVLSSEDNAPLPGVSIVVKGTTTGTNTDGDGNFKVNVAGDNAVLVFSAVGFEKQEVTVGNRSTINITLATDQKSLNEVVVVGYGTQKKSQMTGAISQVTAKQITEMPLTNLGQALQGRAAGVDVSQSGSKPGAAPRILIRGRRSFNAGNDPLYVVDGIPLSAGYEDINPNDIQSIEVLKDATATAIYGARGANGVVLVTTKRGGTKGKTTVTLDTYAGTSNAYSKLELFSGPEFAEYVREAYRATGLYRDAAGNPVPTGVADPVADAKVAVLGGDPNVAAGIAAGRNTQYQDLILRTGLMQNHTIGIQGGNERTSFYISGGFFQDKGITKLLDFTRNSLRANIDHQVNKRLKVGISSYLMYSIRNGENLNPYGNTLNANPLGAAYNADGSLVFEPTNDALLSNPLSEVEPGVNIDNTKKYRIFNSIYAEVKILDGLTYRLNFGPDFTISRWGRFIGSETNARRRGDAQAFNENRFGFNYTMENIVNYNKNFGKHSLNVTGVQSIQKDNFERYRAEVQGVPAQAQSFYSLNSGTQVLGVQSSLTEWTIASLMGRVNYSFDDKYLLTVTMRRDGSSRFGDNTKYGNFPGVAVGWNITNEPFMKNVTFVEMLKLRGGWGKVGNQGVAPYQTQGLLARTTYAFGTTGAFGFRPGTISNPNLRWESTATANIGLDFALFRGRVQGSLEFYETNTKSLLLNDFLPGSVGFNFFSNNVGHTRNKGIELGLTTVNVNTKSGFKWTTDFQFTRNREEIVELYNGKIDDLGNRWFIGQPLNTYFDFKKAGIWQTNEADLAKSYGSEVGQIKVQDTDGDGRITAADRVIIGNDVPKWSGGLTNRFEFKGFDLSFFLFGRFGNTILSGFHRNQLQLAGRYQQIKVDYWTPNNPTNEFPRPKSNQEFPVYNSTLFYYDGTFVKLRNINFGYTFTNTIAKKVGAESVRLYASIQQPKIWSSYLTKYNGVDPEAAITGSPTGTTEVNSGVTPSTTVTTFGLNIKF</sequence>
<evidence type="ECO:0000256" key="7">
    <source>
        <dbReference type="ARBA" id="ARBA00023237"/>
    </source>
</evidence>
<dbReference type="Pfam" id="PF07715">
    <property type="entry name" value="Plug"/>
    <property type="match status" value="1"/>
</dbReference>
<dbReference type="Proteomes" id="UP000000493">
    <property type="component" value="Chromosome"/>
</dbReference>
<keyword evidence="10" id="KW-0732">Signal</keyword>
<dbReference type="Gene3D" id="2.170.130.10">
    <property type="entry name" value="TonB-dependent receptor, plug domain"/>
    <property type="match status" value="1"/>
</dbReference>
<dbReference type="Gene3D" id="2.60.40.1120">
    <property type="entry name" value="Carboxypeptidase-like, regulatory domain"/>
    <property type="match status" value="1"/>
</dbReference>
<keyword evidence="14" id="KW-1185">Reference proteome</keyword>
<feature type="chain" id="PRO_5031522442" evidence="10">
    <location>
        <begin position="25"/>
        <end position="1038"/>
    </location>
</feature>
<feature type="domain" description="TonB-dependent receptor plug" evidence="12">
    <location>
        <begin position="136"/>
        <end position="243"/>
    </location>
</feature>
<feature type="signal peptide" evidence="10">
    <location>
        <begin position="1"/>
        <end position="24"/>
    </location>
</feature>
<dbReference type="InterPro" id="IPR036942">
    <property type="entry name" value="Beta-barrel_TonB_sf"/>
</dbReference>
<evidence type="ECO:0000256" key="4">
    <source>
        <dbReference type="ARBA" id="ARBA00022692"/>
    </source>
</evidence>
<dbReference type="Gene3D" id="2.40.170.20">
    <property type="entry name" value="TonB-dependent receptor, beta-barrel domain"/>
    <property type="match status" value="1"/>
</dbReference>
<keyword evidence="13" id="KW-0675">Receptor</keyword>
<dbReference type="Pfam" id="PF13715">
    <property type="entry name" value="CarbopepD_reg_2"/>
    <property type="match status" value="1"/>
</dbReference>
<dbReference type="AlphaFoldDB" id="A0A7U3ZMH9"/>
<dbReference type="SUPFAM" id="SSF49464">
    <property type="entry name" value="Carboxypeptidase regulatory domain-like"/>
    <property type="match status" value="1"/>
</dbReference>
<evidence type="ECO:0000313" key="14">
    <source>
        <dbReference type="Proteomes" id="UP000000493"/>
    </source>
</evidence>
<dbReference type="InterPro" id="IPR023996">
    <property type="entry name" value="TonB-dep_OMP_SusC/RagA"/>
</dbReference>
<keyword evidence="5 9" id="KW-0798">TonB box</keyword>
<comment type="similarity">
    <text evidence="8 9">Belongs to the TonB-dependent receptor family.</text>
</comment>
<evidence type="ECO:0000256" key="2">
    <source>
        <dbReference type="ARBA" id="ARBA00022448"/>
    </source>
</evidence>
<evidence type="ECO:0000259" key="12">
    <source>
        <dbReference type="Pfam" id="PF07715"/>
    </source>
</evidence>
<accession>A0A7U3ZMH9</accession>
<evidence type="ECO:0000256" key="5">
    <source>
        <dbReference type="ARBA" id="ARBA00023077"/>
    </source>
</evidence>
<evidence type="ECO:0000256" key="9">
    <source>
        <dbReference type="RuleBase" id="RU003357"/>
    </source>
</evidence>
<dbReference type="NCBIfam" id="TIGR04057">
    <property type="entry name" value="SusC_RagA_signa"/>
    <property type="match status" value="1"/>
</dbReference>
<protein>
    <submittedName>
        <fullName evidence="13">TonB-dependent receptor plug</fullName>
    </submittedName>
</protein>
<dbReference type="SUPFAM" id="SSF56935">
    <property type="entry name" value="Porins"/>
    <property type="match status" value="1"/>
</dbReference>
<dbReference type="InterPro" id="IPR012910">
    <property type="entry name" value="Plug_dom"/>
</dbReference>
<keyword evidence="2 8" id="KW-0813">Transport</keyword>
<dbReference type="InterPro" id="IPR008969">
    <property type="entry name" value="CarboxyPept-like_regulatory"/>
</dbReference>
<evidence type="ECO:0000256" key="3">
    <source>
        <dbReference type="ARBA" id="ARBA00022452"/>
    </source>
</evidence>
<dbReference type="InterPro" id="IPR037066">
    <property type="entry name" value="Plug_dom_sf"/>
</dbReference>
<proteinExistence type="inferred from homology"/>
<organism evidence="13 14">
    <name type="scientific">Runella slithyformis (strain ATCC 29530 / DSM 19594 / LMG 11500 / NCIMB 11436 / LSU 4)</name>
    <dbReference type="NCBI Taxonomy" id="761193"/>
    <lineage>
        <taxon>Bacteria</taxon>
        <taxon>Pseudomonadati</taxon>
        <taxon>Bacteroidota</taxon>
        <taxon>Cytophagia</taxon>
        <taxon>Cytophagales</taxon>
        <taxon>Spirosomataceae</taxon>
        <taxon>Runella</taxon>
    </lineage>
</organism>
<keyword evidence="4 8" id="KW-0812">Transmembrane</keyword>
<dbReference type="FunFam" id="2.170.130.10:FF:000008">
    <property type="entry name" value="SusC/RagA family TonB-linked outer membrane protein"/>
    <property type="match status" value="1"/>
</dbReference>
<comment type="subcellular location">
    <subcellularLocation>
        <location evidence="1 8">Cell outer membrane</location>
        <topology evidence="1 8">Multi-pass membrane protein</topology>
    </subcellularLocation>
</comment>
<evidence type="ECO:0000256" key="8">
    <source>
        <dbReference type="PROSITE-ProRule" id="PRU01360"/>
    </source>
</evidence>
<keyword evidence="6 8" id="KW-0472">Membrane</keyword>
<dbReference type="PROSITE" id="PS52016">
    <property type="entry name" value="TONB_DEPENDENT_REC_3"/>
    <property type="match status" value="1"/>
</dbReference>
<reference evidence="13 14" key="2">
    <citation type="journal article" date="2012" name="Stand. Genomic Sci.">
        <title>Complete genome sequence of the aquatic bacterium Runella slithyformis type strain (LSU 4(T)).</title>
        <authorList>
            <person name="Copeland A."/>
            <person name="Zhang X."/>
            <person name="Misra M."/>
            <person name="Lapidus A."/>
            <person name="Nolan M."/>
            <person name="Lucas S."/>
            <person name="Deshpande S."/>
            <person name="Cheng J.F."/>
            <person name="Tapia R."/>
            <person name="Goodwin L.A."/>
            <person name="Pitluck S."/>
            <person name="Liolios K."/>
            <person name="Pagani I."/>
            <person name="Ivanova N."/>
            <person name="Mikhailova N."/>
            <person name="Pati A."/>
            <person name="Chen A."/>
            <person name="Palaniappan K."/>
            <person name="Land M."/>
            <person name="Hauser L."/>
            <person name="Pan C."/>
            <person name="Jeffries C.D."/>
            <person name="Detter J.C."/>
            <person name="Brambilla E.M."/>
            <person name="Rohde M."/>
            <person name="Djao O.D."/>
            <person name="Goker M."/>
            <person name="Sikorski J."/>
            <person name="Tindall B.J."/>
            <person name="Woyke T."/>
            <person name="Bristow J."/>
            <person name="Eisen J.A."/>
            <person name="Markowitz V."/>
            <person name="Hugenholtz P."/>
            <person name="Kyrpides N.C."/>
            <person name="Klenk H.P."/>
            <person name="Mavromatis K."/>
        </authorList>
    </citation>
    <scope>NUCLEOTIDE SEQUENCE [LARGE SCALE GENOMIC DNA]</scope>
    <source>
        <strain evidence="14">ATCC 29530 / DSM 19594 / LMG 11500 / NCIMB 11436 / LSU 4</strain>
    </source>
</reference>
<feature type="domain" description="TonB-dependent receptor-like beta-barrel" evidence="11">
    <location>
        <begin position="418"/>
        <end position="984"/>
    </location>
</feature>
<dbReference type="GO" id="GO:0009279">
    <property type="term" value="C:cell outer membrane"/>
    <property type="evidence" value="ECO:0007669"/>
    <property type="project" value="UniProtKB-SubCell"/>
</dbReference>
<dbReference type="InterPro" id="IPR023997">
    <property type="entry name" value="TonB-dep_OMP_SusC/RagA_CS"/>
</dbReference>
<dbReference type="Pfam" id="PF00593">
    <property type="entry name" value="TonB_dep_Rec_b-barrel"/>
    <property type="match status" value="1"/>
</dbReference>
<evidence type="ECO:0000256" key="10">
    <source>
        <dbReference type="SAM" id="SignalP"/>
    </source>
</evidence>
<evidence type="ECO:0000256" key="1">
    <source>
        <dbReference type="ARBA" id="ARBA00004571"/>
    </source>
</evidence>
<dbReference type="EMBL" id="CP002859">
    <property type="protein sequence ID" value="AEI49927.1"/>
    <property type="molecule type" value="Genomic_DNA"/>
</dbReference>
<reference evidence="14" key="1">
    <citation type="submission" date="2011-06" db="EMBL/GenBank/DDBJ databases">
        <title>The complete genome of chromosome of Runella slithyformis DSM 19594.</title>
        <authorList>
            <consortium name="US DOE Joint Genome Institute (JGI-PGF)"/>
            <person name="Lucas S."/>
            <person name="Han J."/>
            <person name="Lapidus A."/>
            <person name="Bruce D."/>
            <person name="Goodwin L."/>
            <person name="Pitluck S."/>
            <person name="Peters L."/>
            <person name="Kyrpides N."/>
            <person name="Mavromatis K."/>
            <person name="Ivanova N."/>
            <person name="Ovchinnikova G."/>
            <person name="Zhang X."/>
            <person name="Misra M."/>
            <person name="Detter J.C."/>
            <person name="Tapia R."/>
            <person name="Han C."/>
            <person name="Land M."/>
            <person name="Hauser L."/>
            <person name="Markowitz V."/>
            <person name="Cheng J.-F."/>
            <person name="Hugenholtz P."/>
            <person name="Woyke T."/>
            <person name="Wu D."/>
            <person name="Tindall B."/>
            <person name="Faehrich R."/>
            <person name="Brambilla E."/>
            <person name="Klenk H.-P."/>
            <person name="Eisen J.A."/>
        </authorList>
    </citation>
    <scope>NUCLEOTIDE SEQUENCE [LARGE SCALE GENOMIC DNA]</scope>
    <source>
        <strain evidence="14">ATCC 29530 / DSM 19594 / LMG 11500 / NCIMB 11436 / LSU 4</strain>
    </source>
</reference>
<evidence type="ECO:0000259" key="11">
    <source>
        <dbReference type="Pfam" id="PF00593"/>
    </source>
</evidence>
<dbReference type="KEGG" id="rsi:Runsl_3566"/>
<evidence type="ECO:0000313" key="13">
    <source>
        <dbReference type="EMBL" id="AEI49927.1"/>
    </source>
</evidence>
<keyword evidence="7 8" id="KW-0998">Cell outer membrane</keyword>
<name>A0A7U3ZMH9_RUNSL</name>